<dbReference type="PROSITE" id="PS00022">
    <property type="entry name" value="EGF_1"/>
    <property type="match status" value="1"/>
</dbReference>
<dbReference type="SMART" id="SM00181">
    <property type="entry name" value="EGF"/>
    <property type="match status" value="2"/>
</dbReference>
<keyword evidence="7" id="KW-0245">EGF-like domain</keyword>
<accession>A0A6L2PZA9</accession>
<proteinExistence type="predicted"/>
<dbReference type="GO" id="GO:0005261">
    <property type="term" value="F:monoatomic cation channel activity"/>
    <property type="evidence" value="ECO:0007669"/>
    <property type="project" value="TreeGrafter"/>
</dbReference>
<sequence>MKRKFGPCEVATLLLLLETFIGVVITQFLELDTKPEAAVSITTNSSQLKHRYVKDVPRLSEYSRTSCDLKNPCKFRGICRDVANGYECECYNSFYDNQIDGCRHERNHCESNPCSNGGMCEPIWGNYFCACPDKYHGRNCETENKNRINRTSRPLFLYDLEQYINSDCTSFLIFDGEVGSNFSFSYSTGKTHSVNFSGDTSFLEATIPLSVVKERIQSQVKDKVPTGKKMFYFPYRYPQKENVDNYEEVISLQVKNGGVEQFSGEYKVYIVPNPKVCLPHVVLQDCGKSSMDIRNWGRGKKYTIRGQVVRRCSEASKLTYSWGLYNLSKAVPYPLYRTLEGSDRRSNLQGLHGKTNEYNIKPYSMVYGVYGLELQVEEKTGGRGRKRHVDHDMCWFRIIPDPVIAELAGGNKQTISVTSKLILNATGSKDPNEPPGVRDHLIFSWTCSPKSAEVCKDLSAFQGHQVIELKPVIGVYTFTVTVSVNESKAPTIGMYPEKTLPASCSSMQEVHIMTGETTRLSIECIKNCGPQRQVSSSEVLYVKVVCSDECEGSDREGYYEWTAKDLTLNRELSLKNSTELGAGTDRLIIKENVLTPGNVYVVTVTGGINGRAAKQVTVRKPLHLEDKKCIIDPTEGITAVDYFSFSCDYPEDSSGFPLNFEIYQSPDPGKPETAVLISYTAKPGGTGLMLMAGQADSYRTKLSLRIEDHFGESIWKDIAEIIVKPLRESSNFTNATEAVRKLVSGEGGRKSLEAYVSDGDMSGAAMLTCALTTALDASEDVDDEEKWILKEQFVNALSQIPMYHESAVKQVASVLHLVLGLRKKEDSPIPHGTILTASGILKAVTSHLCLEVTESYKEMVLSTEELTNVTSLVMESSAILLSSMVTAVKMTLPEYPVYDDVDPTYIDNIESYEVASKTIIEVLENAGKAILHRLGEEQTAKVLDVGCITSWIKVDKPSNLAGKLIGLEKSGEGIKISRALAKAMENITDYIGIQVTFGCDNPFEWAPDSKDINTVFMLVNVWNKKTDEPLDMSGISEPINLYFTPHMSSSSSTEEVAEGNVTVPLAALDSSDMLEDCITVHKIPCKKGQTPYLKFKPMGDPFTKLQVVVTEGVRPSVEHFEKYSEMVPHSVSSVGQEGDNYVVRVDGMCQLDNTGFFVGVLPHPDTLEAAANIMNENGTLKVEYSFQVRTLECHVWNTKTLSWHNKGCQPGKETTLGQLHCHCSHFSVFAGSIFAAPSRIDAFLDMELHLVFDHNFVIPSLVLAILGLYCLLLMWAFWKDKQVAEQRKVTVLEDNYPGCCYAYLIAVYTGYKRNAGTTSNVAIQLVGDEDSSMVHILKDNSKKVHSRNSDNWFMLFTVRRLGTIKHIRLWHDGSGHCPSW</sequence>
<evidence type="ECO:0000256" key="1">
    <source>
        <dbReference type="ARBA" id="ARBA00004370"/>
    </source>
</evidence>
<dbReference type="PROSITE" id="PS50095">
    <property type="entry name" value="PLAT"/>
    <property type="match status" value="1"/>
</dbReference>
<comment type="caution">
    <text evidence="7">Lacks conserved residue(s) required for the propagation of feature annotation.</text>
</comment>
<gene>
    <name evidence="11" type="ORF">Cfor_04929</name>
</gene>
<evidence type="ECO:0000259" key="9">
    <source>
        <dbReference type="PROSITE" id="PS50026"/>
    </source>
</evidence>
<evidence type="ECO:0000256" key="6">
    <source>
        <dbReference type="ARBA" id="ARBA00023157"/>
    </source>
</evidence>
<dbReference type="InterPro" id="IPR000742">
    <property type="entry name" value="EGF"/>
</dbReference>
<dbReference type="OrthoDB" id="2121937at2759"/>
<dbReference type="InParanoid" id="A0A6L2PZA9"/>
<comment type="caution">
    <text evidence="11">The sequence shown here is derived from an EMBL/GenBank/DDBJ whole genome shotgun (WGS) entry which is preliminary data.</text>
</comment>
<evidence type="ECO:0008006" key="13">
    <source>
        <dbReference type="Google" id="ProtNLM"/>
    </source>
</evidence>
<keyword evidence="2 8" id="KW-0812">Transmembrane</keyword>
<dbReference type="InterPro" id="IPR001024">
    <property type="entry name" value="PLAT/LH2_dom"/>
</dbReference>
<dbReference type="GO" id="GO:0006816">
    <property type="term" value="P:calcium ion transport"/>
    <property type="evidence" value="ECO:0007669"/>
    <property type="project" value="TreeGrafter"/>
</dbReference>
<dbReference type="GO" id="GO:0005886">
    <property type="term" value="C:plasma membrane"/>
    <property type="evidence" value="ECO:0007669"/>
    <property type="project" value="TreeGrafter"/>
</dbReference>
<comment type="subcellular location">
    <subcellularLocation>
        <location evidence="1">Membrane</location>
    </subcellularLocation>
</comment>
<dbReference type="InterPro" id="IPR001881">
    <property type="entry name" value="EGF-like_Ca-bd_dom"/>
</dbReference>
<dbReference type="CDD" id="cd00054">
    <property type="entry name" value="EGF_CA"/>
    <property type="match status" value="2"/>
</dbReference>
<dbReference type="Pfam" id="PF00008">
    <property type="entry name" value="EGF"/>
    <property type="match status" value="1"/>
</dbReference>
<evidence type="ECO:0000256" key="5">
    <source>
        <dbReference type="ARBA" id="ARBA00023136"/>
    </source>
</evidence>
<name>A0A6L2PZA9_COPFO</name>
<dbReference type="InterPro" id="IPR000203">
    <property type="entry name" value="GPS"/>
</dbReference>
<keyword evidence="3" id="KW-0677">Repeat</keyword>
<protein>
    <recommendedName>
        <fullName evidence="13">PLAT domain-containing protein</fullName>
    </recommendedName>
</protein>
<evidence type="ECO:0000313" key="11">
    <source>
        <dbReference type="EMBL" id="GFG37829.1"/>
    </source>
</evidence>
<dbReference type="SUPFAM" id="SSF49723">
    <property type="entry name" value="Lipase/lipooxygenase domain (PLAT/LH2 domain)"/>
    <property type="match status" value="1"/>
</dbReference>
<evidence type="ECO:0000313" key="12">
    <source>
        <dbReference type="Proteomes" id="UP000502823"/>
    </source>
</evidence>
<evidence type="ECO:0000256" key="3">
    <source>
        <dbReference type="ARBA" id="ARBA00022737"/>
    </source>
</evidence>
<dbReference type="Proteomes" id="UP000502823">
    <property type="component" value="Unassembled WGS sequence"/>
</dbReference>
<feature type="transmembrane region" description="Helical" evidence="8">
    <location>
        <begin position="1256"/>
        <end position="1278"/>
    </location>
</feature>
<feature type="disulfide bond" evidence="7">
    <location>
        <begin position="131"/>
        <end position="140"/>
    </location>
</feature>
<dbReference type="PANTHER" id="PTHR46730:SF1">
    <property type="entry name" value="PLAT DOMAIN-CONTAINING PROTEIN"/>
    <property type="match status" value="1"/>
</dbReference>
<dbReference type="Gene3D" id="2.10.25.10">
    <property type="entry name" value="Laminin"/>
    <property type="match status" value="1"/>
</dbReference>
<dbReference type="EMBL" id="BLKM01012920">
    <property type="protein sequence ID" value="GFG37829.1"/>
    <property type="molecule type" value="Genomic_DNA"/>
</dbReference>
<feature type="domain" description="EGF-like" evidence="9">
    <location>
        <begin position="63"/>
        <end position="103"/>
    </location>
</feature>
<keyword evidence="5 8" id="KW-0472">Membrane</keyword>
<reference evidence="12" key="1">
    <citation type="submission" date="2020-01" db="EMBL/GenBank/DDBJ databases">
        <title>Draft genome sequence of the Termite Coptotermes fromosanus.</title>
        <authorList>
            <person name="Itakura S."/>
            <person name="Yosikawa Y."/>
            <person name="Umezawa K."/>
        </authorList>
    </citation>
    <scope>NUCLEOTIDE SEQUENCE [LARGE SCALE GENOMIC DNA]</scope>
</reference>
<dbReference type="Pfam" id="PF01477">
    <property type="entry name" value="PLAT"/>
    <property type="match status" value="1"/>
</dbReference>
<keyword evidence="12" id="KW-1185">Reference proteome</keyword>
<dbReference type="InterPro" id="IPR002859">
    <property type="entry name" value="PKD/REJ-like"/>
</dbReference>
<dbReference type="Pfam" id="PF02010">
    <property type="entry name" value="REJ"/>
    <property type="match status" value="1"/>
</dbReference>
<dbReference type="SMART" id="SM00179">
    <property type="entry name" value="EGF_CA"/>
    <property type="match status" value="2"/>
</dbReference>
<feature type="domain" description="PLAT" evidence="10">
    <location>
        <begin position="1301"/>
        <end position="1380"/>
    </location>
</feature>
<evidence type="ECO:0000259" key="10">
    <source>
        <dbReference type="PROSITE" id="PS50095"/>
    </source>
</evidence>
<feature type="domain" description="EGF-like" evidence="9">
    <location>
        <begin position="105"/>
        <end position="141"/>
    </location>
</feature>
<organism evidence="11 12">
    <name type="scientific">Coptotermes formosanus</name>
    <name type="common">Formosan subterranean termite</name>
    <dbReference type="NCBI Taxonomy" id="36987"/>
    <lineage>
        <taxon>Eukaryota</taxon>
        <taxon>Metazoa</taxon>
        <taxon>Ecdysozoa</taxon>
        <taxon>Arthropoda</taxon>
        <taxon>Hexapoda</taxon>
        <taxon>Insecta</taxon>
        <taxon>Pterygota</taxon>
        <taxon>Neoptera</taxon>
        <taxon>Polyneoptera</taxon>
        <taxon>Dictyoptera</taxon>
        <taxon>Blattodea</taxon>
        <taxon>Blattoidea</taxon>
        <taxon>Termitoidae</taxon>
        <taxon>Rhinotermitidae</taxon>
        <taxon>Coptotermes</taxon>
    </lineage>
</organism>
<dbReference type="SMART" id="SM00303">
    <property type="entry name" value="GPS"/>
    <property type="match status" value="1"/>
</dbReference>
<keyword evidence="4 8" id="KW-1133">Transmembrane helix</keyword>
<dbReference type="InterPro" id="IPR036392">
    <property type="entry name" value="PLAT/LH2_dom_sf"/>
</dbReference>
<dbReference type="GO" id="GO:0005509">
    <property type="term" value="F:calcium ion binding"/>
    <property type="evidence" value="ECO:0007669"/>
    <property type="project" value="InterPro"/>
</dbReference>
<dbReference type="PROSITE" id="PS00010">
    <property type="entry name" value="ASX_HYDROXYL"/>
    <property type="match status" value="1"/>
</dbReference>
<evidence type="ECO:0000256" key="7">
    <source>
        <dbReference type="PROSITE-ProRule" id="PRU00076"/>
    </source>
</evidence>
<keyword evidence="6 7" id="KW-1015">Disulfide bond</keyword>
<dbReference type="PANTHER" id="PTHR46730">
    <property type="entry name" value="POLYCYSTIN-1"/>
    <property type="match status" value="1"/>
</dbReference>
<evidence type="ECO:0000256" key="4">
    <source>
        <dbReference type="ARBA" id="ARBA00022989"/>
    </source>
</evidence>
<dbReference type="SUPFAM" id="SSF57196">
    <property type="entry name" value="EGF/Laminin"/>
    <property type="match status" value="1"/>
</dbReference>
<evidence type="ECO:0000256" key="8">
    <source>
        <dbReference type="SAM" id="Phobius"/>
    </source>
</evidence>
<dbReference type="InterPro" id="IPR000152">
    <property type="entry name" value="EGF-type_Asp/Asn_hydroxyl_site"/>
</dbReference>
<dbReference type="Gene3D" id="2.60.60.20">
    <property type="entry name" value="PLAT/LH2 domain"/>
    <property type="match status" value="1"/>
</dbReference>
<evidence type="ECO:0000256" key="2">
    <source>
        <dbReference type="ARBA" id="ARBA00022692"/>
    </source>
</evidence>
<dbReference type="PROSITE" id="PS50026">
    <property type="entry name" value="EGF_3"/>
    <property type="match status" value="2"/>
</dbReference>